<feature type="signal peptide" evidence="7">
    <location>
        <begin position="1"/>
        <end position="17"/>
    </location>
</feature>
<feature type="domain" description="Mitochondrial outer membrane transport complex Sam37/metaxin N-terminal" evidence="8">
    <location>
        <begin position="24"/>
        <end position="144"/>
    </location>
</feature>
<protein>
    <recommendedName>
        <fullName evidence="8">Mitochondrial outer membrane transport complex Sam37/metaxin N-terminal domain-containing protein</fullName>
    </recommendedName>
</protein>
<name>J4GNY4_9APHY</name>
<organism evidence="9 10">
    <name type="scientific">Fibroporia radiculosa</name>
    <dbReference type="NCBI Taxonomy" id="599839"/>
    <lineage>
        <taxon>Eukaryota</taxon>
        <taxon>Fungi</taxon>
        <taxon>Dikarya</taxon>
        <taxon>Basidiomycota</taxon>
        <taxon>Agaricomycotina</taxon>
        <taxon>Agaricomycetes</taxon>
        <taxon>Polyporales</taxon>
        <taxon>Fibroporiaceae</taxon>
        <taxon>Fibroporia</taxon>
    </lineage>
</organism>
<evidence type="ECO:0000313" key="10">
    <source>
        <dbReference type="Proteomes" id="UP000006352"/>
    </source>
</evidence>
<dbReference type="OrthoDB" id="5835136at2759"/>
<dbReference type="EMBL" id="HE797062">
    <property type="protein sequence ID" value="CCM02080.1"/>
    <property type="molecule type" value="Genomic_DNA"/>
</dbReference>
<dbReference type="FunCoup" id="J4GNY4">
    <property type="interactions" value="144"/>
</dbReference>
<dbReference type="GO" id="GO:0001401">
    <property type="term" value="C:SAM complex"/>
    <property type="evidence" value="ECO:0007669"/>
    <property type="project" value="InterPro"/>
</dbReference>
<evidence type="ECO:0000256" key="3">
    <source>
        <dbReference type="ARBA" id="ARBA00022787"/>
    </source>
</evidence>
<gene>
    <name evidence="9" type="ORF">FIBRA_04157</name>
</gene>
<dbReference type="PANTHER" id="PTHR12289:SF41">
    <property type="entry name" value="FAILED AXON CONNECTIONS-RELATED"/>
    <property type="match status" value="1"/>
</dbReference>
<evidence type="ECO:0000256" key="2">
    <source>
        <dbReference type="ARBA" id="ARBA00022448"/>
    </source>
</evidence>
<dbReference type="SUPFAM" id="SSF47616">
    <property type="entry name" value="GST C-terminal domain-like"/>
    <property type="match status" value="1"/>
</dbReference>
<accession>J4GNY4</accession>
<keyword evidence="7" id="KW-0732">Signal</keyword>
<reference evidence="9 10" key="1">
    <citation type="journal article" date="2012" name="Appl. Environ. Microbiol.">
        <title>Short-read sequencing for genomic analysis of the brown rot fungus Fibroporia radiculosa.</title>
        <authorList>
            <person name="Tang J.D."/>
            <person name="Perkins A.D."/>
            <person name="Sonstegard T.S."/>
            <person name="Schroeder S.G."/>
            <person name="Burgess S.C."/>
            <person name="Diehl S.V."/>
        </authorList>
    </citation>
    <scope>NUCLEOTIDE SEQUENCE [LARGE SCALE GENOMIC DNA]</scope>
    <source>
        <strain evidence="9 10">TFFH 294</strain>
    </source>
</reference>
<keyword evidence="4" id="KW-0653">Protein transport</keyword>
<evidence type="ECO:0000256" key="6">
    <source>
        <dbReference type="ARBA" id="ARBA00023136"/>
    </source>
</evidence>
<proteinExistence type="predicted"/>
<dbReference type="InterPro" id="IPR050931">
    <property type="entry name" value="Mito_Protein_Transport_Metaxin"/>
</dbReference>
<dbReference type="GeneID" id="24096991"/>
<evidence type="ECO:0000256" key="7">
    <source>
        <dbReference type="SAM" id="SignalP"/>
    </source>
</evidence>
<dbReference type="RefSeq" id="XP_012181363.1">
    <property type="nucleotide sequence ID" value="XM_012325973.1"/>
</dbReference>
<keyword evidence="3" id="KW-1000">Mitochondrion outer membrane</keyword>
<dbReference type="InterPro" id="IPR036282">
    <property type="entry name" value="Glutathione-S-Trfase_C_sf"/>
</dbReference>
<dbReference type="InParanoid" id="J4GNY4"/>
<evidence type="ECO:0000313" key="9">
    <source>
        <dbReference type="EMBL" id="CCM02080.1"/>
    </source>
</evidence>
<dbReference type="AlphaFoldDB" id="J4GNY4"/>
<dbReference type="STRING" id="599839.J4GNY4"/>
<dbReference type="HOGENOM" id="CLU_032751_2_0_1"/>
<keyword evidence="6" id="KW-0472">Membrane</keyword>
<keyword evidence="5" id="KW-0496">Mitochondrion</keyword>
<dbReference type="PANTHER" id="PTHR12289">
    <property type="entry name" value="METAXIN RELATED"/>
    <property type="match status" value="1"/>
</dbReference>
<evidence type="ECO:0000256" key="1">
    <source>
        <dbReference type="ARBA" id="ARBA00004294"/>
    </source>
</evidence>
<evidence type="ECO:0000256" key="4">
    <source>
        <dbReference type="ARBA" id="ARBA00022927"/>
    </source>
</evidence>
<feature type="chain" id="PRO_5003778472" description="Mitochondrial outer membrane transport complex Sam37/metaxin N-terminal domain-containing protein" evidence="7">
    <location>
        <begin position="18"/>
        <end position="365"/>
    </location>
</feature>
<dbReference type="InterPro" id="IPR019564">
    <property type="entry name" value="Sam37/metaxin_N"/>
</dbReference>
<sequence>MLSETIVLSIWPPSASALSVEPACVAALFHLQLAIPGRFSVAYTANPDQAPSGQLPYLTHGLHNVSSLTSIVHYVKNLPGALDVDGSFQKAQSAARIAHVQTTYGDLLTAMLYSIDTNWWNVTRPAIVSALPVPQCYYVPERLRNSYRPRLEAAEMWNISSVDQDDKENVMSAFRKDKRKNKQAETQRFKTVFARDKAAQQAREFLSIYERFLGEDRFFYSSERPTSLDIIFAAHTHILAQLPFTDNLLQSVLVHSFPTILAHARAVQSAILENAVPPIARSNPSSSIMFLIPLRISSLLRKPRVAHSVEDGRYTVARWGWISLAITGVALYFRLYRREIREAEYEEDVLVAHEEMLEEEDYEDE</sequence>
<dbReference type="Proteomes" id="UP000006352">
    <property type="component" value="Unassembled WGS sequence"/>
</dbReference>
<evidence type="ECO:0000256" key="5">
    <source>
        <dbReference type="ARBA" id="ARBA00023128"/>
    </source>
</evidence>
<dbReference type="GO" id="GO:0007005">
    <property type="term" value="P:mitochondrion organization"/>
    <property type="evidence" value="ECO:0007669"/>
    <property type="project" value="TreeGrafter"/>
</dbReference>
<dbReference type="GO" id="GO:0015031">
    <property type="term" value="P:protein transport"/>
    <property type="evidence" value="ECO:0007669"/>
    <property type="project" value="UniProtKB-KW"/>
</dbReference>
<comment type="subcellular location">
    <subcellularLocation>
        <location evidence="1">Mitochondrion outer membrane</location>
    </subcellularLocation>
</comment>
<keyword evidence="2" id="KW-0813">Transport</keyword>
<keyword evidence="10" id="KW-1185">Reference proteome</keyword>
<evidence type="ECO:0000259" key="8">
    <source>
        <dbReference type="Pfam" id="PF10568"/>
    </source>
</evidence>
<dbReference type="Pfam" id="PF10568">
    <property type="entry name" value="Tom37"/>
    <property type="match status" value="1"/>
</dbReference>